<gene>
    <name evidence="2" type="ORF">L249_2845</name>
</gene>
<dbReference type="Proteomes" id="UP000253664">
    <property type="component" value="Unassembled WGS sequence"/>
</dbReference>
<comment type="caution">
    <text evidence="2">The sequence shown here is derived from an EMBL/GenBank/DDBJ whole genome shotgun (WGS) entry which is preliminary data.</text>
</comment>
<dbReference type="EMBL" id="LKCN02000001">
    <property type="protein sequence ID" value="RCI16347.1"/>
    <property type="molecule type" value="Genomic_DNA"/>
</dbReference>
<accession>A0A367LPN7</accession>
<evidence type="ECO:0000313" key="3">
    <source>
        <dbReference type="Proteomes" id="UP000253664"/>
    </source>
</evidence>
<name>A0A367LPN7_9HYPO</name>
<evidence type="ECO:0000256" key="1">
    <source>
        <dbReference type="SAM" id="MobiDB-lite"/>
    </source>
</evidence>
<reference evidence="2 3" key="1">
    <citation type="journal article" date="2015" name="BMC Genomics">
        <title>Insights from the genome of Ophiocordyceps polyrhachis-furcata to pathogenicity and host specificity in insect fungi.</title>
        <authorList>
            <person name="Wichadakul D."/>
            <person name="Kobmoo N."/>
            <person name="Ingsriswang S."/>
            <person name="Tangphatsornruang S."/>
            <person name="Chantasingh D."/>
            <person name="Luangsa-ard J.J."/>
            <person name="Eurwilaichitr L."/>
        </authorList>
    </citation>
    <scope>NUCLEOTIDE SEQUENCE [LARGE SCALE GENOMIC DNA]</scope>
    <source>
        <strain evidence="2 3">BCC 54312</strain>
    </source>
</reference>
<evidence type="ECO:0000313" key="2">
    <source>
        <dbReference type="EMBL" id="RCI16347.1"/>
    </source>
</evidence>
<keyword evidence="3" id="KW-1185">Reference proteome</keyword>
<feature type="region of interest" description="Disordered" evidence="1">
    <location>
        <begin position="151"/>
        <end position="172"/>
    </location>
</feature>
<sequence>MYIHPQYWIQNIVNHERIRSVLVRPSFSYLPSSSGGDVALDRPHNSVVEQNLDRKIPITDLSIVLDGRDGSTKLALARRAEIFASDPQSPRCSDCWSATALMIQRGIFDSICTGCTCLTSNPSSSQGDGNVTLDYDGEKCVEDGWAEGESRLGYGSRPQAAPSRATHLTLPI</sequence>
<protein>
    <submittedName>
        <fullName evidence="2">Uncharacterized protein</fullName>
    </submittedName>
</protein>
<dbReference type="AlphaFoldDB" id="A0A367LPN7"/>
<proteinExistence type="predicted"/>
<organism evidence="2 3">
    <name type="scientific">Ophiocordyceps polyrhachis-furcata BCC 54312</name>
    <dbReference type="NCBI Taxonomy" id="1330021"/>
    <lineage>
        <taxon>Eukaryota</taxon>
        <taxon>Fungi</taxon>
        <taxon>Dikarya</taxon>
        <taxon>Ascomycota</taxon>
        <taxon>Pezizomycotina</taxon>
        <taxon>Sordariomycetes</taxon>
        <taxon>Hypocreomycetidae</taxon>
        <taxon>Hypocreales</taxon>
        <taxon>Ophiocordycipitaceae</taxon>
        <taxon>Ophiocordyceps</taxon>
    </lineage>
</organism>